<dbReference type="InterPro" id="IPR044053">
    <property type="entry name" value="AsaB-like"/>
</dbReference>
<dbReference type="Proteomes" id="UP000076738">
    <property type="component" value="Unassembled WGS sequence"/>
</dbReference>
<dbReference type="STRING" id="1330018.A0A167G8Z5"/>
<dbReference type="OrthoDB" id="412788at2759"/>
<proteinExistence type="inferred from homology"/>
<keyword evidence="4" id="KW-1185">Reference proteome</keyword>
<feature type="region of interest" description="Disordered" evidence="2">
    <location>
        <begin position="117"/>
        <end position="145"/>
    </location>
</feature>
<dbReference type="GO" id="GO:0016491">
    <property type="term" value="F:oxidoreductase activity"/>
    <property type="evidence" value="ECO:0007669"/>
    <property type="project" value="InterPro"/>
</dbReference>
<dbReference type="NCBIfam" id="NF041278">
    <property type="entry name" value="CmcJ_NvfI_EfuI"/>
    <property type="match status" value="1"/>
</dbReference>
<evidence type="ECO:0000256" key="2">
    <source>
        <dbReference type="SAM" id="MobiDB-lite"/>
    </source>
</evidence>
<name>A0A167G8Z5_CALVF</name>
<gene>
    <name evidence="3" type="ORF">CALVIDRAFT_603041</name>
</gene>
<reference evidence="3 4" key="1">
    <citation type="journal article" date="2016" name="Mol. Biol. Evol.">
        <title>Comparative Genomics of Early-Diverging Mushroom-Forming Fungi Provides Insights into the Origins of Lignocellulose Decay Capabilities.</title>
        <authorList>
            <person name="Nagy L.G."/>
            <person name="Riley R."/>
            <person name="Tritt A."/>
            <person name="Adam C."/>
            <person name="Daum C."/>
            <person name="Floudas D."/>
            <person name="Sun H."/>
            <person name="Yadav J.S."/>
            <person name="Pangilinan J."/>
            <person name="Larsson K.H."/>
            <person name="Matsuura K."/>
            <person name="Barry K."/>
            <person name="Labutti K."/>
            <person name="Kuo R."/>
            <person name="Ohm R.A."/>
            <person name="Bhattacharya S.S."/>
            <person name="Shirouzu T."/>
            <person name="Yoshinaga Y."/>
            <person name="Martin F.M."/>
            <person name="Grigoriev I.V."/>
            <person name="Hibbett D.S."/>
        </authorList>
    </citation>
    <scope>NUCLEOTIDE SEQUENCE [LARGE SCALE GENOMIC DNA]</scope>
    <source>
        <strain evidence="3 4">TUFC12733</strain>
    </source>
</reference>
<sequence>MPVATPQSVIAEVPFLSPSVKEKPFTYTTSGNTNVKTEEHDIKITDLRSLPESELGDFTTDHSGFQWVKHESKLKGDELFDEEKIKNEYYPEVDAFLKKTLGARRTFIFDHTTRRAPPRGEKVEFGGGRDPARRQPGTRAHVDQTPKAGAERVFLHLGEDAERLSKGRAQIVNVWRPIRGPVRDYPLAVADYRSINPETDLQPHDLISPTRKGETYSVRYGDHQKWYYIKDQQPDDVLLLKCYESEVEPGRALLTPHTAFLNKESLTQEYEPRQSIEVRVLVFYTE</sequence>
<dbReference type="AlphaFoldDB" id="A0A167G8Z5"/>
<comment type="similarity">
    <text evidence="1">Belongs to the asaB hydroxylase/desaturase family.</text>
</comment>
<dbReference type="PANTHER" id="PTHR34598:SF3">
    <property type="entry name" value="OXIDOREDUCTASE AN1597"/>
    <property type="match status" value="1"/>
</dbReference>
<accession>A0A167G8Z5</accession>
<evidence type="ECO:0000313" key="4">
    <source>
        <dbReference type="Proteomes" id="UP000076738"/>
    </source>
</evidence>
<evidence type="ECO:0000256" key="1">
    <source>
        <dbReference type="ARBA" id="ARBA00023604"/>
    </source>
</evidence>
<organism evidence="3 4">
    <name type="scientific">Calocera viscosa (strain TUFC12733)</name>
    <dbReference type="NCBI Taxonomy" id="1330018"/>
    <lineage>
        <taxon>Eukaryota</taxon>
        <taxon>Fungi</taxon>
        <taxon>Dikarya</taxon>
        <taxon>Basidiomycota</taxon>
        <taxon>Agaricomycotina</taxon>
        <taxon>Dacrymycetes</taxon>
        <taxon>Dacrymycetales</taxon>
        <taxon>Dacrymycetaceae</taxon>
        <taxon>Calocera</taxon>
    </lineage>
</organism>
<evidence type="ECO:0008006" key="5">
    <source>
        <dbReference type="Google" id="ProtNLM"/>
    </source>
</evidence>
<protein>
    <recommendedName>
        <fullName evidence="5">Methyltransferase</fullName>
    </recommendedName>
</protein>
<dbReference type="EMBL" id="KV417345">
    <property type="protein sequence ID" value="KZO90309.1"/>
    <property type="molecule type" value="Genomic_DNA"/>
</dbReference>
<dbReference type="PANTHER" id="PTHR34598">
    <property type="entry name" value="BLL6449 PROTEIN"/>
    <property type="match status" value="1"/>
</dbReference>
<evidence type="ECO:0000313" key="3">
    <source>
        <dbReference type="EMBL" id="KZO90309.1"/>
    </source>
</evidence>